<protein>
    <submittedName>
        <fullName evidence="1">Uncharacterized protein</fullName>
    </submittedName>
</protein>
<comment type="caution">
    <text evidence="1">The sequence shown here is derived from an EMBL/GenBank/DDBJ whole genome shotgun (WGS) entry which is preliminary data.</text>
</comment>
<reference evidence="1" key="1">
    <citation type="submission" date="2019-08" db="EMBL/GenBank/DDBJ databases">
        <authorList>
            <person name="Kucharzyk K."/>
            <person name="Murdoch R.W."/>
            <person name="Higgins S."/>
            <person name="Loffler F."/>
        </authorList>
    </citation>
    <scope>NUCLEOTIDE SEQUENCE</scope>
</reference>
<dbReference type="EMBL" id="VSSQ01034723">
    <property type="protein sequence ID" value="MPM86756.1"/>
    <property type="molecule type" value="Genomic_DNA"/>
</dbReference>
<dbReference type="AlphaFoldDB" id="A0A645DBE4"/>
<evidence type="ECO:0000313" key="1">
    <source>
        <dbReference type="EMBL" id="MPM86756.1"/>
    </source>
</evidence>
<accession>A0A645DBE4</accession>
<organism evidence="1">
    <name type="scientific">bioreactor metagenome</name>
    <dbReference type="NCBI Taxonomy" id="1076179"/>
    <lineage>
        <taxon>unclassified sequences</taxon>
        <taxon>metagenomes</taxon>
        <taxon>ecological metagenomes</taxon>
    </lineage>
</organism>
<name>A0A645DBE4_9ZZZZ</name>
<gene>
    <name evidence="1" type="ORF">SDC9_133848</name>
</gene>
<sequence>MAAVPAGDRQAAPVRAIVLGGGCHCRVLAPVVFQFFTRFASMNAAFFYNFPSKNSTQNRKKRTLALKGSFLHLLQKLQQHVVEMAAVMCGAAVPGQNLPHELQALGHIVRGQLQMLRL</sequence>
<proteinExistence type="predicted"/>